<dbReference type="EMBL" id="CAJNDS010002327">
    <property type="protein sequence ID" value="CAE7434487.1"/>
    <property type="molecule type" value="Genomic_DNA"/>
</dbReference>
<organism evidence="2 3">
    <name type="scientific">Symbiodinium natans</name>
    <dbReference type="NCBI Taxonomy" id="878477"/>
    <lineage>
        <taxon>Eukaryota</taxon>
        <taxon>Sar</taxon>
        <taxon>Alveolata</taxon>
        <taxon>Dinophyceae</taxon>
        <taxon>Suessiales</taxon>
        <taxon>Symbiodiniaceae</taxon>
        <taxon>Symbiodinium</taxon>
    </lineage>
</organism>
<accession>A0A812RG74</accession>
<comment type="caution">
    <text evidence="2">The sequence shown here is derived from an EMBL/GenBank/DDBJ whole genome shotgun (WGS) entry which is preliminary data.</text>
</comment>
<name>A0A812RG74_9DINO</name>
<keyword evidence="3" id="KW-1185">Reference proteome</keyword>
<sequence>MLKSRFADKYVTGHDTPPPPPVRATAQSRIALDTVERDCSAADMLLAPGKTSNVGEDEKSPIRLYGLATQLPNTKLSNGLQHDAILPMLAPLSTLMSFDAHGVPLWPQTGRRAGLVYRTRCRLGHCNHSSEVRPATCAGLLEGDAGPNMSPTPCLAAGCESRDSLLRRGAGSVRPLAVSALWYGSTTRLGTDFLMSDMTQSFTAFTG</sequence>
<feature type="region of interest" description="Disordered" evidence="1">
    <location>
        <begin position="1"/>
        <end position="24"/>
    </location>
</feature>
<evidence type="ECO:0000313" key="3">
    <source>
        <dbReference type="Proteomes" id="UP000604046"/>
    </source>
</evidence>
<dbReference type="AlphaFoldDB" id="A0A812RG74"/>
<gene>
    <name evidence="2" type="ORF">SNAT2548_LOCUS23594</name>
</gene>
<evidence type="ECO:0000313" key="2">
    <source>
        <dbReference type="EMBL" id="CAE7434487.1"/>
    </source>
</evidence>
<dbReference type="Proteomes" id="UP000604046">
    <property type="component" value="Unassembled WGS sequence"/>
</dbReference>
<proteinExistence type="predicted"/>
<feature type="compositionally biased region" description="Basic and acidic residues" evidence="1">
    <location>
        <begin position="1"/>
        <end position="12"/>
    </location>
</feature>
<protein>
    <submittedName>
        <fullName evidence="2">Uncharacterized protein</fullName>
    </submittedName>
</protein>
<evidence type="ECO:0000256" key="1">
    <source>
        <dbReference type="SAM" id="MobiDB-lite"/>
    </source>
</evidence>
<reference evidence="2" key="1">
    <citation type="submission" date="2021-02" db="EMBL/GenBank/DDBJ databases">
        <authorList>
            <person name="Dougan E. K."/>
            <person name="Rhodes N."/>
            <person name="Thang M."/>
            <person name="Chan C."/>
        </authorList>
    </citation>
    <scope>NUCLEOTIDE SEQUENCE</scope>
</reference>